<accession>A0A9W4TDW9</accession>
<feature type="non-terminal residue" evidence="1">
    <location>
        <position position="1"/>
    </location>
</feature>
<gene>
    <name evidence="1" type="ORF">FWILDA_LOCUS19333</name>
</gene>
<name>A0A9W4TDW9_9GLOM</name>
<proteinExistence type="predicted"/>
<dbReference type="AlphaFoldDB" id="A0A9W4TDW9"/>
<dbReference type="EMBL" id="CAMKVN010022868">
    <property type="protein sequence ID" value="CAI2199962.1"/>
    <property type="molecule type" value="Genomic_DNA"/>
</dbReference>
<organism evidence="1 2">
    <name type="scientific">Funneliformis geosporum</name>
    <dbReference type="NCBI Taxonomy" id="1117311"/>
    <lineage>
        <taxon>Eukaryota</taxon>
        <taxon>Fungi</taxon>
        <taxon>Fungi incertae sedis</taxon>
        <taxon>Mucoromycota</taxon>
        <taxon>Glomeromycotina</taxon>
        <taxon>Glomeromycetes</taxon>
        <taxon>Glomerales</taxon>
        <taxon>Glomeraceae</taxon>
        <taxon>Funneliformis</taxon>
    </lineage>
</organism>
<evidence type="ECO:0000313" key="1">
    <source>
        <dbReference type="EMBL" id="CAI2199962.1"/>
    </source>
</evidence>
<comment type="caution">
    <text evidence="1">The sequence shown here is derived from an EMBL/GenBank/DDBJ whole genome shotgun (WGS) entry which is preliminary data.</text>
</comment>
<protein>
    <submittedName>
        <fullName evidence="1">7735_t:CDS:1</fullName>
    </submittedName>
</protein>
<reference evidence="1" key="1">
    <citation type="submission" date="2022-08" db="EMBL/GenBank/DDBJ databases">
        <authorList>
            <person name="Kallberg Y."/>
            <person name="Tangrot J."/>
            <person name="Rosling A."/>
        </authorList>
    </citation>
    <scope>NUCLEOTIDE SEQUENCE</scope>
    <source>
        <strain evidence="1">Wild A</strain>
    </source>
</reference>
<feature type="non-terminal residue" evidence="1">
    <location>
        <position position="192"/>
    </location>
</feature>
<sequence>TLALVATTQAAPMNLSRRRFGVEHTPEADASFQDVKDIAQGSDKEAQAGNLSGAMVRALLAKAPACDQQDRADEVIDLGREFGGEKEKQLIKVAQTYRQLERNTPKAGQPSELYGENVAESDPVGGVKMPKIEKVDGGFEVNGNKFINIEAAQGRQCDIQHNLCFNKFNGGDRSFSGADCDNQTNVCKSGSP</sequence>
<dbReference type="OrthoDB" id="2153847at2759"/>
<dbReference type="Proteomes" id="UP001153678">
    <property type="component" value="Unassembled WGS sequence"/>
</dbReference>
<keyword evidence="2" id="KW-1185">Reference proteome</keyword>
<evidence type="ECO:0000313" key="2">
    <source>
        <dbReference type="Proteomes" id="UP001153678"/>
    </source>
</evidence>